<evidence type="ECO:0000313" key="2">
    <source>
        <dbReference type="EMBL" id="TNN26627.1"/>
    </source>
</evidence>
<name>A0A4Z2ECJ6_9TELE</name>
<evidence type="ECO:0000313" key="3">
    <source>
        <dbReference type="Proteomes" id="UP000314294"/>
    </source>
</evidence>
<protein>
    <submittedName>
        <fullName evidence="2">Uncharacterized protein</fullName>
    </submittedName>
</protein>
<proteinExistence type="predicted"/>
<accession>A0A4Z2ECJ6</accession>
<comment type="caution">
    <text evidence="2">The sequence shown here is derived from an EMBL/GenBank/DDBJ whole genome shotgun (WGS) entry which is preliminary data.</text>
</comment>
<gene>
    <name evidence="2" type="ORF">EYF80_063237</name>
</gene>
<feature type="compositionally biased region" description="Basic and acidic residues" evidence="1">
    <location>
        <begin position="8"/>
        <end position="17"/>
    </location>
</feature>
<dbReference type="AlphaFoldDB" id="A0A4Z2ECJ6"/>
<organism evidence="2 3">
    <name type="scientific">Liparis tanakae</name>
    <name type="common">Tanaka's snailfish</name>
    <dbReference type="NCBI Taxonomy" id="230148"/>
    <lineage>
        <taxon>Eukaryota</taxon>
        <taxon>Metazoa</taxon>
        <taxon>Chordata</taxon>
        <taxon>Craniata</taxon>
        <taxon>Vertebrata</taxon>
        <taxon>Euteleostomi</taxon>
        <taxon>Actinopterygii</taxon>
        <taxon>Neopterygii</taxon>
        <taxon>Teleostei</taxon>
        <taxon>Neoteleostei</taxon>
        <taxon>Acanthomorphata</taxon>
        <taxon>Eupercaria</taxon>
        <taxon>Perciformes</taxon>
        <taxon>Cottioidei</taxon>
        <taxon>Cottales</taxon>
        <taxon>Liparidae</taxon>
        <taxon>Liparis</taxon>
    </lineage>
</organism>
<keyword evidence="3" id="KW-1185">Reference proteome</keyword>
<feature type="region of interest" description="Disordered" evidence="1">
    <location>
        <begin position="1"/>
        <end position="35"/>
    </location>
</feature>
<sequence length="81" mass="9372">MTHQSSSWEERKEERKEVIRRKGSTRGRKDTEDRQPLCVWSGRRLGSEGVLQPHITISSNNNNNKGTSLFVSLNFFLNSPR</sequence>
<dbReference type="Proteomes" id="UP000314294">
    <property type="component" value="Unassembled WGS sequence"/>
</dbReference>
<evidence type="ECO:0000256" key="1">
    <source>
        <dbReference type="SAM" id="MobiDB-lite"/>
    </source>
</evidence>
<reference evidence="2 3" key="1">
    <citation type="submission" date="2019-03" db="EMBL/GenBank/DDBJ databases">
        <title>First draft genome of Liparis tanakae, snailfish: a comprehensive survey of snailfish specific genes.</title>
        <authorList>
            <person name="Kim W."/>
            <person name="Song I."/>
            <person name="Jeong J.-H."/>
            <person name="Kim D."/>
            <person name="Kim S."/>
            <person name="Ryu S."/>
            <person name="Song J.Y."/>
            <person name="Lee S.K."/>
        </authorList>
    </citation>
    <scope>NUCLEOTIDE SEQUENCE [LARGE SCALE GENOMIC DNA]</scope>
    <source>
        <tissue evidence="2">Muscle</tissue>
    </source>
</reference>
<dbReference type="EMBL" id="SRLO01009854">
    <property type="protein sequence ID" value="TNN26627.1"/>
    <property type="molecule type" value="Genomic_DNA"/>
</dbReference>